<organism evidence="7 8">
    <name type="scientific">Psylliodes chrysocephalus</name>
    <dbReference type="NCBI Taxonomy" id="3402493"/>
    <lineage>
        <taxon>Eukaryota</taxon>
        <taxon>Metazoa</taxon>
        <taxon>Ecdysozoa</taxon>
        <taxon>Arthropoda</taxon>
        <taxon>Hexapoda</taxon>
        <taxon>Insecta</taxon>
        <taxon>Pterygota</taxon>
        <taxon>Neoptera</taxon>
        <taxon>Endopterygota</taxon>
        <taxon>Coleoptera</taxon>
        <taxon>Polyphaga</taxon>
        <taxon>Cucujiformia</taxon>
        <taxon>Chrysomeloidea</taxon>
        <taxon>Chrysomelidae</taxon>
        <taxon>Galerucinae</taxon>
        <taxon>Alticini</taxon>
        <taxon>Psylliodes</taxon>
    </lineage>
</organism>
<evidence type="ECO:0000259" key="6">
    <source>
        <dbReference type="PROSITE" id="PS50808"/>
    </source>
</evidence>
<dbReference type="InterPro" id="IPR052797">
    <property type="entry name" value="RegFact_GeneExpr_CellDeath"/>
</dbReference>
<dbReference type="EMBL" id="OV651820">
    <property type="protein sequence ID" value="CAH1114615.1"/>
    <property type="molecule type" value="Genomic_DNA"/>
</dbReference>
<feature type="domain" description="C2H2-type" evidence="5">
    <location>
        <begin position="2"/>
        <end position="30"/>
    </location>
</feature>
<keyword evidence="1" id="KW-0479">Metal-binding</keyword>
<accession>A0A9P0D646</accession>
<reference evidence="7" key="1">
    <citation type="submission" date="2022-01" db="EMBL/GenBank/DDBJ databases">
        <authorList>
            <person name="King R."/>
        </authorList>
    </citation>
    <scope>NUCLEOTIDE SEQUENCE</scope>
</reference>
<evidence type="ECO:0000256" key="3">
    <source>
        <dbReference type="ARBA" id="ARBA00022833"/>
    </source>
</evidence>
<evidence type="ECO:0000256" key="4">
    <source>
        <dbReference type="PROSITE-ProRule" id="PRU00042"/>
    </source>
</evidence>
<dbReference type="Gene3D" id="3.30.160.60">
    <property type="entry name" value="Classic Zinc Finger"/>
    <property type="match status" value="1"/>
</dbReference>
<dbReference type="GO" id="GO:0008270">
    <property type="term" value="F:zinc ion binding"/>
    <property type="evidence" value="ECO:0007669"/>
    <property type="project" value="UniProtKB-KW"/>
</dbReference>
<name>A0A9P0D646_9CUCU</name>
<dbReference type="InterPro" id="IPR013087">
    <property type="entry name" value="Znf_C2H2_type"/>
</dbReference>
<feature type="domain" description="C2H2-type" evidence="5">
    <location>
        <begin position="43"/>
        <end position="71"/>
    </location>
</feature>
<dbReference type="PROSITE" id="PS50808">
    <property type="entry name" value="ZF_BED"/>
    <property type="match status" value="1"/>
</dbReference>
<evidence type="ECO:0000313" key="8">
    <source>
        <dbReference type="Proteomes" id="UP001153636"/>
    </source>
</evidence>
<evidence type="ECO:0000256" key="2">
    <source>
        <dbReference type="ARBA" id="ARBA00022771"/>
    </source>
</evidence>
<dbReference type="PANTHER" id="PTHR33936">
    <property type="entry name" value="PROTEIN CBG17840"/>
    <property type="match status" value="1"/>
</dbReference>
<dbReference type="PROSITE" id="PS00028">
    <property type="entry name" value="ZINC_FINGER_C2H2_1"/>
    <property type="match status" value="1"/>
</dbReference>
<evidence type="ECO:0000259" key="5">
    <source>
        <dbReference type="PROSITE" id="PS50157"/>
    </source>
</evidence>
<gene>
    <name evidence="7" type="ORF">PSYICH_LOCUS14729</name>
</gene>
<feature type="domain" description="BED-type" evidence="6">
    <location>
        <begin position="1"/>
        <end position="32"/>
    </location>
</feature>
<dbReference type="Proteomes" id="UP001153636">
    <property type="component" value="Chromosome 8"/>
</dbReference>
<evidence type="ECO:0000313" key="7">
    <source>
        <dbReference type="EMBL" id="CAH1114615.1"/>
    </source>
</evidence>
<keyword evidence="3" id="KW-0862">Zinc</keyword>
<dbReference type="SMART" id="SM00355">
    <property type="entry name" value="ZnF_C2H2"/>
    <property type="match status" value="3"/>
</dbReference>
<dbReference type="AlphaFoldDB" id="A0A9P0D646"/>
<keyword evidence="8" id="KW-1185">Reference proteome</keyword>
<proteinExistence type="predicted"/>
<sequence length="393" mass="45702">MVNCSICHKSFSSPSNLRKHIKIFHPSEQTELNKLYHKNSKQFKFTCDCGKNFNHKHHFKAHQKIHSSPSSINKSVKKKCPLCDYSRLNKLKMLSHFKDTHFINIVSRKLEFSTLEEFLNWKADVENKTYSRYLRNSKYKISNNSESHETVYYCCHRSGSYIPKGKGIRQLKSKGSNKINAYCPASIQLEKNNNGNCNILFIETHIGHEAEVERIQLSDSERKDLAIKIEAGIPYDEIIDEVKQSADPVDIKRIHLLTKKDLHNIQICLKRHSTAITKTNSTNENINLEENSGTPNFIEPEHSKTNKNTMMTINNAQTQENKKKYLEEKKELVKAEFVAHLNKINSLEDLENFRTMINSFSNHNKMNEISCFKINLEAIQHNKNIVTPKEEYF</sequence>
<dbReference type="PROSITE" id="PS50157">
    <property type="entry name" value="ZINC_FINGER_C2H2_2"/>
    <property type="match status" value="2"/>
</dbReference>
<protein>
    <recommendedName>
        <fullName evidence="9">C2H2-type domain-containing protein</fullName>
    </recommendedName>
</protein>
<keyword evidence="2 4" id="KW-0863">Zinc-finger</keyword>
<dbReference type="OrthoDB" id="6779477at2759"/>
<dbReference type="InterPro" id="IPR003656">
    <property type="entry name" value="Znf_BED"/>
</dbReference>
<dbReference type="GO" id="GO:0003677">
    <property type="term" value="F:DNA binding"/>
    <property type="evidence" value="ECO:0007669"/>
    <property type="project" value="InterPro"/>
</dbReference>
<evidence type="ECO:0000256" key="1">
    <source>
        <dbReference type="ARBA" id="ARBA00022723"/>
    </source>
</evidence>
<dbReference type="InterPro" id="IPR036236">
    <property type="entry name" value="Znf_C2H2_sf"/>
</dbReference>
<dbReference type="Pfam" id="PF00096">
    <property type="entry name" value="zf-C2H2"/>
    <property type="match status" value="1"/>
</dbReference>
<dbReference type="SUPFAM" id="SSF57667">
    <property type="entry name" value="beta-beta-alpha zinc fingers"/>
    <property type="match status" value="1"/>
</dbReference>
<evidence type="ECO:0008006" key="9">
    <source>
        <dbReference type="Google" id="ProtNLM"/>
    </source>
</evidence>
<dbReference type="PANTHER" id="PTHR33936:SF24">
    <property type="entry name" value="C2H2-TYPE DOMAIN-CONTAINING PROTEIN"/>
    <property type="match status" value="1"/>
</dbReference>